<dbReference type="AlphaFoldDB" id="A0A7J6RVR0"/>
<dbReference type="Gene3D" id="3.90.1410.10">
    <property type="entry name" value="set domain protein methyltransferase, domain 1"/>
    <property type="match status" value="1"/>
</dbReference>
<evidence type="ECO:0000313" key="3">
    <source>
        <dbReference type="Proteomes" id="UP000574390"/>
    </source>
</evidence>
<name>A0A7J6RVR0_PEROL</name>
<feature type="non-terminal residue" evidence="2">
    <location>
        <position position="1"/>
    </location>
</feature>
<dbReference type="SUPFAM" id="SSF82199">
    <property type="entry name" value="SET domain"/>
    <property type="match status" value="1"/>
</dbReference>
<dbReference type="Proteomes" id="UP000574390">
    <property type="component" value="Unassembled WGS sequence"/>
</dbReference>
<gene>
    <name evidence="2" type="ORF">FOZ62_025649</name>
</gene>
<feature type="transmembrane region" description="Helical" evidence="1">
    <location>
        <begin position="329"/>
        <end position="351"/>
    </location>
</feature>
<organism evidence="2 3">
    <name type="scientific">Perkinsus olseni</name>
    <name type="common">Perkinsus atlanticus</name>
    <dbReference type="NCBI Taxonomy" id="32597"/>
    <lineage>
        <taxon>Eukaryota</taxon>
        <taxon>Sar</taxon>
        <taxon>Alveolata</taxon>
        <taxon>Perkinsozoa</taxon>
        <taxon>Perkinsea</taxon>
        <taxon>Perkinsida</taxon>
        <taxon>Perkinsidae</taxon>
        <taxon>Perkinsus</taxon>
    </lineage>
</organism>
<dbReference type="SUPFAM" id="SSF109604">
    <property type="entry name" value="HD-domain/PDEase-like"/>
    <property type="match status" value="1"/>
</dbReference>
<reference evidence="2 3" key="1">
    <citation type="submission" date="2020-04" db="EMBL/GenBank/DDBJ databases">
        <title>Perkinsus olseni comparative genomics.</title>
        <authorList>
            <person name="Bogema D.R."/>
        </authorList>
    </citation>
    <scope>NUCLEOTIDE SEQUENCE [LARGE SCALE GENOMIC DNA]</scope>
    <source>
        <strain evidence="2">ATCC PRA-205</strain>
    </source>
</reference>
<sequence length="577" mass="64152">YLLLGILHDVGKTLSLTGEDDFYVDGSNLILSCPAEHAGLDACVVTYSHDEFGYQKFLECCPGVDLPEEFLYGVRYHSLHSVDSRWLSEKDVQNFAWLFDDFTVYDHGTKNGLNTPPLEVMLSARRLVDKWFPGPIVCPPSLKSQTPLVPQIEGISDAVDEAAPEGEARSIGLKQKIRDLQRTVETEVVSTGVCVTFLRTTPLPIEVLTARKELAVLRGQETEMNKQKSDRAPLSEEERRCIERVKRDVLASYDEFFDGLERSFMRSQRNENKRLLSQVQHLKADNASLQLMVSAALVVRVDALEVSERQVKLGKGLPCSSLMLSQTVAFSWIYAAAIVAVAGIILGSWLVDLRESALTPDDKSSASPGDISRETILDWTNVTARRIADDFASGPFESSKALLNTLRSDTYGGYVGARVKSVPGLSKEERGLFARKKFAKGDVVMQIPRTAWYSQADIPTALASVIGISRLQRASPEVQRVGMGLGLLYEVTSLSSNETKGWLHNRLGKSRVTDKELLKQWFNSLPDSFDSIVRFNTNQSALLFGPAREELRRLEKFLVTCRSLAAVMPSMFGIESM</sequence>
<keyword evidence="1" id="KW-0472">Membrane</keyword>
<protein>
    <submittedName>
        <fullName evidence="2">Uncharacterized protein</fullName>
    </submittedName>
</protein>
<proteinExistence type="predicted"/>
<keyword evidence="1" id="KW-0812">Transmembrane</keyword>
<dbReference type="UniPathway" id="UPA00111">
    <property type="reaction ID" value="UER00527"/>
</dbReference>
<keyword evidence="1" id="KW-1133">Transmembrane helix</keyword>
<dbReference type="InterPro" id="IPR046341">
    <property type="entry name" value="SET_dom_sf"/>
</dbReference>
<feature type="non-terminal residue" evidence="2">
    <location>
        <position position="577"/>
    </location>
</feature>
<evidence type="ECO:0000256" key="1">
    <source>
        <dbReference type="SAM" id="Phobius"/>
    </source>
</evidence>
<comment type="caution">
    <text evidence="2">The sequence shown here is derived from an EMBL/GenBank/DDBJ whole genome shotgun (WGS) entry which is preliminary data.</text>
</comment>
<accession>A0A7J6RVR0</accession>
<dbReference type="EMBL" id="JABANM010019391">
    <property type="protein sequence ID" value="KAF4724563.1"/>
    <property type="molecule type" value="Genomic_DNA"/>
</dbReference>
<evidence type="ECO:0000313" key="2">
    <source>
        <dbReference type="EMBL" id="KAF4724563.1"/>
    </source>
</evidence>